<dbReference type="OrthoDB" id="7433522at2"/>
<evidence type="ECO:0000313" key="3">
    <source>
        <dbReference type="Proteomes" id="UP000598997"/>
    </source>
</evidence>
<reference evidence="2 3" key="1">
    <citation type="journal article" date="2014" name="Int. J. Syst. Evol. Microbiol.">
        <title>Complete genome sequence of Corynebacterium casei LMG S-19264T (=DSM 44701T), isolated from a smear-ripened cheese.</title>
        <authorList>
            <consortium name="US DOE Joint Genome Institute (JGI-PGF)"/>
            <person name="Walter F."/>
            <person name="Albersmeier A."/>
            <person name="Kalinowski J."/>
            <person name="Ruckert C."/>
        </authorList>
    </citation>
    <scope>NUCLEOTIDE SEQUENCE [LARGE SCALE GENOMIC DNA]</scope>
    <source>
        <strain evidence="2 3">CGMCC 1.15358</strain>
    </source>
</reference>
<organism evidence="2 3">
    <name type="scientific">Croceicoccus pelagius</name>
    <dbReference type="NCBI Taxonomy" id="1703341"/>
    <lineage>
        <taxon>Bacteria</taxon>
        <taxon>Pseudomonadati</taxon>
        <taxon>Pseudomonadota</taxon>
        <taxon>Alphaproteobacteria</taxon>
        <taxon>Sphingomonadales</taxon>
        <taxon>Erythrobacteraceae</taxon>
        <taxon>Croceicoccus</taxon>
    </lineage>
</organism>
<dbReference type="EMBL" id="BMIO01000003">
    <property type="protein sequence ID" value="GGD40135.1"/>
    <property type="molecule type" value="Genomic_DNA"/>
</dbReference>
<name>A0A916YD31_9SPHN</name>
<feature type="transmembrane region" description="Helical" evidence="1">
    <location>
        <begin position="67"/>
        <end position="84"/>
    </location>
</feature>
<dbReference type="Proteomes" id="UP000598997">
    <property type="component" value="Unassembled WGS sequence"/>
</dbReference>
<evidence type="ECO:0000313" key="2">
    <source>
        <dbReference type="EMBL" id="GGD40135.1"/>
    </source>
</evidence>
<proteinExistence type="predicted"/>
<feature type="transmembrane region" description="Helical" evidence="1">
    <location>
        <begin position="34"/>
        <end position="55"/>
    </location>
</feature>
<keyword evidence="1" id="KW-0812">Transmembrane</keyword>
<dbReference type="RefSeq" id="WP_066763436.1">
    <property type="nucleotide sequence ID" value="NZ_BMIO01000003.1"/>
</dbReference>
<comment type="caution">
    <text evidence="2">The sequence shown here is derived from an EMBL/GenBank/DDBJ whole genome shotgun (WGS) entry which is preliminary data.</text>
</comment>
<feature type="transmembrane region" description="Helical" evidence="1">
    <location>
        <begin position="126"/>
        <end position="148"/>
    </location>
</feature>
<feature type="transmembrane region" description="Helical" evidence="1">
    <location>
        <begin position="6"/>
        <end position="22"/>
    </location>
</feature>
<keyword evidence="3" id="KW-1185">Reference proteome</keyword>
<protein>
    <submittedName>
        <fullName evidence="2">Uncharacterized protein</fullName>
    </submittedName>
</protein>
<keyword evidence="1" id="KW-0472">Membrane</keyword>
<gene>
    <name evidence="2" type="ORF">GCM10010989_12890</name>
</gene>
<sequence>MTTIAILTIVLILPLGLDLMWWRYDRQGEGPVQVLSVLAGLSFASLLFLIGFAMIGPGGPNTYSSPMWVSIIALPLLPLCYWLVATRKMPAVGGGVVLVLMALVALALWQPLFAPGWLRNVHADTMMAWIVIWALSALPFIAIVAAGIKRKAT</sequence>
<feature type="transmembrane region" description="Helical" evidence="1">
    <location>
        <begin position="91"/>
        <end position="114"/>
    </location>
</feature>
<evidence type="ECO:0000256" key="1">
    <source>
        <dbReference type="SAM" id="Phobius"/>
    </source>
</evidence>
<keyword evidence="1" id="KW-1133">Transmembrane helix</keyword>
<dbReference type="AlphaFoldDB" id="A0A916YD31"/>
<accession>A0A916YD31</accession>